<evidence type="ECO:0008006" key="9">
    <source>
        <dbReference type="Google" id="ProtNLM"/>
    </source>
</evidence>
<dbReference type="InterPro" id="IPR052066">
    <property type="entry name" value="Glycosphingolipid_Hydrolases"/>
</dbReference>
<dbReference type="GO" id="GO:0000272">
    <property type="term" value="P:polysaccharide catabolic process"/>
    <property type="evidence" value="ECO:0007669"/>
    <property type="project" value="InterPro"/>
</dbReference>
<name>A0A916WY43_9ACTN</name>
<evidence type="ECO:0000256" key="3">
    <source>
        <dbReference type="ARBA" id="ARBA00023295"/>
    </source>
</evidence>
<accession>A0A916WY43</accession>
<comment type="similarity">
    <text evidence="1 4">Belongs to the glycosyl hydrolase 5 (cellulase A) family.</text>
</comment>
<organism evidence="7 8">
    <name type="scientific">Gordonia jinhuaensis</name>
    <dbReference type="NCBI Taxonomy" id="1517702"/>
    <lineage>
        <taxon>Bacteria</taxon>
        <taxon>Bacillati</taxon>
        <taxon>Actinomycetota</taxon>
        <taxon>Actinomycetes</taxon>
        <taxon>Mycobacteriales</taxon>
        <taxon>Gordoniaceae</taxon>
        <taxon>Gordonia</taxon>
    </lineage>
</organism>
<feature type="domain" description="Glycoside hydrolase family 5 C-terminal" evidence="6">
    <location>
        <begin position="420"/>
        <end position="499"/>
    </location>
</feature>
<dbReference type="Gene3D" id="3.20.20.80">
    <property type="entry name" value="Glycosidases"/>
    <property type="match status" value="1"/>
</dbReference>
<feature type="domain" description="Glycoside hydrolase family 5" evidence="5">
    <location>
        <begin position="93"/>
        <end position="380"/>
    </location>
</feature>
<dbReference type="GO" id="GO:0016042">
    <property type="term" value="P:lipid catabolic process"/>
    <property type="evidence" value="ECO:0007669"/>
    <property type="project" value="UniProtKB-ARBA"/>
</dbReference>
<evidence type="ECO:0000256" key="2">
    <source>
        <dbReference type="ARBA" id="ARBA00022801"/>
    </source>
</evidence>
<dbReference type="PANTHER" id="PTHR31308:SF3">
    <property type="entry name" value="ENDOGLYCOCERAMIDASE"/>
    <property type="match status" value="1"/>
</dbReference>
<dbReference type="GO" id="GO:1901136">
    <property type="term" value="P:carbohydrate derivative catabolic process"/>
    <property type="evidence" value="ECO:0007669"/>
    <property type="project" value="UniProtKB-ARBA"/>
</dbReference>
<dbReference type="SUPFAM" id="SSF51445">
    <property type="entry name" value="(Trans)glycosidases"/>
    <property type="match status" value="1"/>
</dbReference>
<proteinExistence type="inferred from homology"/>
<dbReference type="GO" id="GO:0004553">
    <property type="term" value="F:hydrolase activity, hydrolyzing O-glycosyl compounds"/>
    <property type="evidence" value="ECO:0007669"/>
    <property type="project" value="InterPro"/>
</dbReference>
<dbReference type="AlphaFoldDB" id="A0A916WY43"/>
<dbReference type="Pfam" id="PF00150">
    <property type="entry name" value="Cellulase"/>
    <property type="match status" value="1"/>
</dbReference>
<dbReference type="Gene3D" id="2.60.40.1180">
    <property type="entry name" value="Golgi alpha-mannosidase II"/>
    <property type="match status" value="1"/>
</dbReference>
<dbReference type="PANTHER" id="PTHR31308">
    <property type="match status" value="1"/>
</dbReference>
<keyword evidence="3 4" id="KW-0326">Glycosidase</keyword>
<dbReference type="InterPro" id="IPR013780">
    <property type="entry name" value="Glyco_hydro_b"/>
</dbReference>
<reference evidence="7" key="2">
    <citation type="submission" date="2020-09" db="EMBL/GenBank/DDBJ databases">
        <authorList>
            <person name="Sun Q."/>
            <person name="Zhou Y."/>
        </authorList>
    </citation>
    <scope>NUCLEOTIDE SEQUENCE</scope>
    <source>
        <strain evidence="7">CGMCC 1.12827</strain>
    </source>
</reference>
<evidence type="ECO:0000259" key="5">
    <source>
        <dbReference type="Pfam" id="PF00150"/>
    </source>
</evidence>
<sequence length="514" mass="54770">MRETRNSAVTAVVSAIGLVLTLLAITSQGTANAVPGQPEPASIVDRGHFGQSGRWLVDGSGRVVLSAGVNLVNKHSPYTAEGVGFNLDDVRWLATNGFDSVRLGIIWKAIEPSPGHYDDTYLASIRRTIDLLASQGISTLVDDAHQDMYNERFQGEFAPDWAVLDDGLPDQPRVGFPANQAVNAGLLRAYDNFLANRRGPGGVGLVDRFAAMWHHVAAHLRPARGILGYDLLNEPWPGSAYLGCVATLGACSAARERLDVLNSTVSTAIAAADPDAISFYEPYSIWNDGIDIRPARPTGTAHAALSWHDYCPVAALLGSYTGCAPFDGRTFANADRAALDDHVGSLLTEFGATDDAPTLRAITDAARAHLVGWQYWAYCDCSDPTTQDRDAQGIVGHPQRPGPVRPDDVNTAKLAILAAPHVRAVAGTPLRTRRVPGTGTYTAAWTPRRGDGTGWFDARTPTEVAVPAVDFPHGFHVTVTGGHITARRDGRLFLVADTHAPVGIEITASPAAEG</sequence>
<dbReference type="Pfam" id="PF18564">
    <property type="entry name" value="Glyco_hydro_5_C"/>
    <property type="match status" value="1"/>
</dbReference>
<evidence type="ECO:0000313" key="7">
    <source>
        <dbReference type="EMBL" id="GGB41484.1"/>
    </source>
</evidence>
<dbReference type="InterPro" id="IPR041036">
    <property type="entry name" value="GH5_C"/>
</dbReference>
<comment type="caution">
    <text evidence="7">The sequence shown here is derived from an EMBL/GenBank/DDBJ whole genome shotgun (WGS) entry which is preliminary data.</text>
</comment>
<evidence type="ECO:0000256" key="1">
    <source>
        <dbReference type="ARBA" id="ARBA00005641"/>
    </source>
</evidence>
<evidence type="ECO:0000313" key="8">
    <source>
        <dbReference type="Proteomes" id="UP000621454"/>
    </source>
</evidence>
<evidence type="ECO:0000259" key="6">
    <source>
        <dbReference type="Pfam" id="PF18564"/>
    </source>
</evidence>
<evidence type="ECO:0000256" key="4">
    <source>
        <dbReference type="RuleBase" id="RU361153"/>
    </source>
</evidence>
<protein>
    <recommendedName>
        <fullName evidence="9">Endoglycoceramidase</fullName>
    </recommendedName>
</protein>
<dbReference type="Proteomes" id="UP000621454">
    <property type="component" value="Unassembled WGS sequence"/>
</dbReference>
<dbReference type="EMBL" id="BMGC01000028">
    <property type="protein sequence ID" value="GGB41484.1"/>
    <property type="molecule type" value="Genomic_DNA"/>
</dbReference>
<dbReference type="InterPro" id="IPR017853">
    <property type="entry name" value="GH"/>
</dbReference>
<gene>
    <name evidence="7" type="ORF">GCM10011489_31370</name>
</gene>
<dbReference type="InterPro" id="IPR001547">
    <property type="entry name" value="Glyco_hydro_5"/>
</dbReference>
<keyword evidence="2 4" id="KW-0378">Hydrolase</keyword>
<keyword evidence="8" id="KW-1185">Reference proteome</keyword>
<reference evidence="7" key="1">
    <citation type="journal article" date="2014" name="Int. J. Syst. Evol. Microbiol.">
        <title>Complete genome sequence of Corynebacterium casei LMG S-19264T (=DSM 44701T), isolated from a smear-ripened cheese.</title>
        <authorList>
            <consortium name="US DOE Joint Genome Institute (JGI-PGF)"/>
            <person name="Walter F."/>
            <person name="Albersmeier A."/>
            <person name="Kalinowski J."/>
            <person name="Ruckert C."/>
        </authorList>
    </citation>
    <scope>NUCLEOTIDE SEQUENCE</scope>
    <source>
        <strain evidence="7">CGMCC 1.12827</strain>
    </source>
</reference>